<dbReference type="Proteomes" id="UP001555786">
    <property type="component" value="Unassembled WGS sequence"/>
</dbReference>
<keyword evidence="2" id="KW-1185">Reference proteome</keyword>
<name>A0ABV3PH16_9HYPH</name>
<evidence type="ECO:0000313" key="1">
    <source>
        <dbReference type="EMBL" id="MEW9304553.1"/>
    </source>
</evidence>
<proteinExistence type="predicted"/>
<dbReference type="RefSeq" id="WP_367622911.1">
    <property type="nucleotide sequence ID" value="NZ_JBFNQD010000001.1"/>
</dbReference>
<dbReference type="EMBL" id="JBFNQD010000001">
    <property type="protein sequence ID" value="MEW9304553.1"/>
    <property type="molecule type" value="Genomic_DNA"/>
</dbReference>
<organism evidence="1 2">
    <name type="scientific">Labrys neptuniae</name>
    <dbReference type="NCBI Taxonomy" id="376174"/>
    <lineage>
        <taxon>Bacteria</taxon>
        <taxon>Pseudomonadati</taxon>
        <taxon>Pseudomonadota</taxon>
        <taxon>Alphaproteobacteria</taxon>
        <taxon>Hyphomicrobiales</taxon>
        <taxon>Xanthobacteraceae</taxon>
        <taxon>Labrys</taxon>
    </lineage>
</organism>
<protein>
    <recommendedName>
        <fullName evidence="3">Phage tail assembly protein</fullName>
    </recommendedName>
</protein>
<gene>
    <name evidence="1" type="ORF">ABXS05_03320</name>
</gene>
<comment type="caution">
    <text evidence="1">The sequence shown here is derived from an EMBL/GenBank/DDBJ whole genome shotgun (WGS) entry which is preliminary data.</text>
</comment>
<evidence type="ECO:0008006" key="3">
    <source>
        <dbReference type="Google" id="ProtNLM"/>
    </source>
</evidence>
<reference evidence="1 2" key="1">
    <citation type="submission" date="2024-07" db="EMBL/GenBank/DDBJ databases">
        <title>Description of Labrys sedimenti sp. nov., isolated from a diclofenac-degrading enrichment culture.</title>
        <authorList>
            <person name="Tancsics A."/>
            <person name="Csepanyi A."/>
        </authorList>
    </citation>
    <scope>NUCLEOTIDE SEQUENCE [LARGE SCALE GENOMIC DNA]</scope>
    <source>
        <strain evidence="1 2">LMG 23578</strain>
    </source>
</reference>
<accession>A0ABV3PH16</accession>
<sequence length="129" mass="14212">MATVKLNPVREATTVKSPSQQIVEEANRIVYVTDARGRNLGVRRITTPLRRRIFKALSAESAEKRQYLGMVFVAASCCSIDGEEVRLPNSELQFDALIDRLDDDGAEAVADAIRENFQVEEEGAGEAGE</sequence>
<evidence type="ECO:0000313" key="2">
    <source>
        <dbReference type="Proteomes" id="UP001555786"/>
    </source>
</evidence>